<gene>
    <name evidence="1" type="ORF">C8D90_101932</name>
</gene>
<dbReference type="AlphaFoldDB" id="A0A370R4X9"/>
<keyword evidence="2" id="KW-1185">Reference proteome</keyword>
<name>A0A370R4X9_9GAMM</name>
<organism evidence="1 2">
    <name type="scientific">Enterobacillus tribolii</name>
    <dbReference type="NCBI Taxonomy" id="1487935"/>
    <lineage>
        <taxon>Bacteria</taxon>
        <taxon>Pseudomonadati</taxon>
        <taxon>Pseudomonadota</taxon>
        <taxon>Gammaproteobacteria</taxon>
        <taxon>Enterobacterales</taxon>
        <taxon>Hafniaceae</taxon>
        <taxon>Enterobacillus</taxon>
    </lineage>
</organism>
<evidence type="ECO:0008006" key="3">
    <source>
        <dbReference type="Google" id="ProtNLM"/>
    </source>
</evidence>
<dbReference type="Proteomes" id="UP000254848">
    <property type="component" value="Unassembled WGS sequence"/>
</dbReference>
<sequence>MKKCVLAGVLCLLLAGCDNKDMTGVATEYGEYVVRLSLDAPDSATFSGSTFYPNAENSADVTSGYVCGEVRAKSARYGYIYNAPYYVYVRVTENGSKKFAGVPKVFDGQTEKSKQDYALLCKAQ</sequence>
<comment type="caution">
    <text evidence="1">The sequence shown here is derived from an EMBL/GenBank/DDBJ whole genome shotgun (WGS) entry which is preliminary data.</text>
</comment>
<evidence type="ECO:0000313" key="2">
    <source>
        <dbReference type="Proteomes" id="UP000254848"/>
    </source>
</evidence>
<reference evidence="1 2" key="1">
    <citation type="submission" date="2018-07" db="EMBL/GenBank/DDBJ databases">
        <title>Genomic Encyclopedia of Type Strains, Phase IV (KMG-IV): sequencing the most valuable type-strain genomes for metagenomic binning, comparative biology and taxonomic classification.</title>
        <authorList>
            <person name="Goeker M."/>
        </authorList>
    </citation>
    <scope>NUCLEOTIDE SEQUENCE [LARGE SCALE GENOMIC DNA]</scope>
    <source>
        <strain evidence="1 2">DSM 103736</strain>
    </source>
</reference>
<dbReference type="PROSITE" id="PS51257">
    <property type="entry name" value="PROKAR_LIPOPROTEIN"/>
    <property type="match status" value="1"/>
</dbReference>
<dbReference type="EMBL" id="QRAP01000001">
    <property type="protein sequence ID" value="RDK97482.1"/>
    <property type="molecule type" value="Genomic_DNA"/>
</dbReference>
<protein>
    <recommendedName>
        <fullName evidence="3">Lipoprotein</fullName>
    </recommendedName>
</protein>
<accession>A0A370R4X9</accession>
<evidence type="ECO:0000313" key="1">
    <source>
        <dbReference type="EMBL" id="RDK97482.1"/>
    </source>
</evidence>
<proteinExistence type="predicted"/>